<gene>
    <name evidence="1" type="ORF">PVAP13_5KG037301</name>
</gene>
<name>A0A8T0S9R1_PANVG</name>
<protein>
    <submittedName>
        <fullName evidence="1">Uncharacterized protein</fullName>
    </submittedName>
</protein>
<comment type="caution">
    <text evidence="1">The sequence shown here is derived from an EMBL/GenBank/DDBJ whole genome shotgun (WGS) entry which is preliminary data.</text>
</comment>
<dbReference type="AlphaFoldDB" id="A0A8T0S9R1"/>
<dbReference type="EMBL" id="CM029045">
    <property type="protein sequence ID" value="KAG2594910.1"/>
    <property type="molecule type" value="Genomic_DNA"/>
</dbReference>
<evidence type="ECO:0000313" key="1">
    <source>
        <dbReference type="EMBL" id="KAG2594910.1"/>
    </source>
</evidence>
<dbReference type="Proteomes" id="UP000823388">
    <property type="component" value="Chromosome 5K"/>
</dbReference>
<sequence length="64" mass="7489">MTLHGCCMVPMVYYLDSVDYPKFRKKDLLPPRINKYTKKELMEISIKCKAKSSDDYVELPVSNN</sequence>
<evidence type="ECO:0000313" key="2">
    <source>
        <dbReference type="Proteomes" id="UP000823388"/>
    </source>
</evidence>
<accession>A0A8T0S9R1</accession>
<organism evidence="1 2">
    <name type="scientific">Panicum virgatum</name>
    <name type="common">Blackwell switchgrass</name>
    <dbReference type="NCBI Taxonomy" id="38727"/>
    <lineage>
        <taxon>Eukaryota</taxon>
        <taxon>Viridiplantae</taxon>
        <taxon>Streptophyta</taxon>
        <taxon>Embryophyta</taxon>
        <taxon>Tracheophyta</taxon>
        <taxon>Spermatophyta</taxon>
        <taxon>Magnoliopsida</taxon>
        <taxon>Liliopsida</taxon>
        <taxon>Poales</taxon>
        <taxon>Poaceae</taxon>
        <taxon>PACMAD clade</taxon>
        <taxon>Panicoideae</taxon>
        <taxon>Panicodae</taxon>
        <taxon>Paniceae</taxon>
        <taxon>Panicinae</taxon>
        <taxon>Panicum</taxon>
        <taxon>Panicum sect. Hiantes</taxon>
    </lineage>
</organism>
<reference evidence="1" key="1">
    <citation type="submission" date="2020-05" db="EMBL/GenBank/DDBJ databases">
        <title>WGS assembly of Panicum virgatum.</title>
        <authorList>
            <person name="Lovell J.T."/>
            <person name="Jenkins J."/>
            <person name="Shu S."/>
            <person name="Juenger T.E."/>
            <person name="Schmutz J."/>
        </authorList>
    </citation>
    <scope>NUCLEOTIDE SEQUENCE</scope>
    <source>
        <strain evidence="1">AP13</strain>
    </source>
</reference>
<keyword evidence="2" id="KW-1185">Reference proteome</keyword>
<proteinExistence type="predicted"/>